<dbReference type="InterPro" id="IPR002371">
    <property type="entry name" value="FlgK"/>
</dbReference>
<dbReference type="Pfam" id="PF22638">
    <property type="entry name" value="FlgK_D1"/>
    <property type="match status" value="1"/>
</dbReference>
<feature type="domain" description="Flagellar basal-body/hook protein C-terminal" evidence="7">
    <location>
        <begin position="444"/>
        <end position="482"/>
    </location>
</feature>
<comment type="subcellular location">
    <subcellularLocation>
        <location evidence="1">Bacterial flagellum</location>
    </subcellularLocation>
    <subcellularLocation>
        <location evidence="2">Secreted</location>
    </subcellularLocation>
</comment>
<evidence type="ECO:0000256" key="1">
    <source>
        <dbReference type="ARBA" id="ARBA00004365"/>
    </source>
</evidence>
<dbReference type="InterPro" id="IPR019776">
    <property type="entry name" value="Flagellar_basal_body_rod_CS"/>
</dbReference>
<dbReference type="GO" id="GO:0044780">
    <property type="term" value="P:bacterial-type flagellum assembly"/>
    <property type="evidence" value="ECO:0007669"/>
    <property type="project" value="InterPro"/>
</dbReference>
<organism evidence="9 10">
    <name type="scientific">Thetidibacter halocola</name>
    <dbReference type="NCBI Taxonomy" id="2827239"/>
    <lineage>
        <taxon>Bacteria</taxon>
        <taxon>Pseudomonadati</taxon>
        <taxon>Pseudomonadota</taxon>
        <taxon>Alphaproteobacteria</taxon>
        <taxon>Rhodobacterales</taxon>
        <taxon>Roseobacteraceae</taxon>
        <taxon>Thetidibacter</taxon>
    </lineage>
</organism>
<evidence type="ECO:0000256" key="3">
    <source>
        <dbReference type="ARBA" id="ARBA00009677"/>
    </source>
</evidence>
<dbReference type="RefSeq" id="WP_212535611.1">
    <property type="nucleotide sequence ID" value="NZ_JAGTUU010000002.1"/>
</dbReference>
<evidence type="ECO:0000256" key="5">
    <source>
        <dbReference type="ARBA" id="ARBA00022525"/>
    </source>
</evidence>
<dbReference type="InterPro" id="IPR010930">
    <property type="entry name" value="Flg_bb/hook_C_dom"/>
</dbReference>
<evidence type="ECO:0000259" key="8">
    <source>
        <dbReference type="Pfam" id="PF22638"/>
    </source>
</evidence>
<dbReference type="AlphaFoldDB" id="A0A8J8B7K5"/>
<dbReference type="GO" id="GO:0009424">
    <property type="term" value="C:bacterial-type flagellum hook"/>
    <property type="evidence" value="ECO:0007669"/>
    <property type="project" value="InterPro"/>
</dbReference>
<dbReference type="Proteomes" id="UP000681356">
    <property type="component" value="Unassembled WGS sequence"/>
</dbReference>
<dbReference type="Pfam" id="PF06429">
    <property type="entry name" value="Flg_bbr_C"/>
    <property type="match status" value="1"/>
</dbReference>
<dbReference type="PANTHER" id="PTHR30033">
    <property type="entry name" value="FLAGELLAR HOOK-ASSOCIATED PROTEIN 1"/>
    <property type="match status" value="1"/>
</dbReference>
<dbReference type="PROSITE" id="PS00588">
    <property type="entry name" value="FLAGELLA_BB_ROD"/>
    <property type="match status" value="1"/>
</dbReference>
<keyword evidence="10" id="KW-1185">Reference proteome</keyword>
<reference evidence="9" key="1">
    <citation type="submission" date="2021-04" db="EMBL/GenBank/DDBJ databases">
        <authorList>
            <person name="Yoon J."/>
        </authorList>
    </citation>
    <scope>NUCLEOTIDE SEQUENCE</scope>
    <source>
        <strain evidence="9">KMU-90</strain>
    </source>
</reference>
<keyword evidence="9" id="KW-0969">Cilium</keyword>
<dbReference type="PANTHER" id="PTHR30033:SF1">
    <property type="entry name" value="FLAGELLAR HOOK-ASSOCIATED PROTEIN 1"/>
    <property type="match status" value="1"/>
</dbReference>
<comment type="similarity">
    <text evidence="3">Belongs to the flagella basal body rod proteins family.</text>
</comment>
<evidence type="ECO:0000256" key="2">
    <source>
        <dbReference type="ARBA" id="ARBA00004613"/>
    </source>
</evidence>
<dbReference type="EMBL" id="JAGTUU010000002">
    <property type="protein sequence ID" value="MBS0123645.1"/>
    <property type="molecule type" value="Genomic_DNA"/>
</dbReference>
<dbReference type="GO" id="GO:0005576">
    <property type="term" value="C:extracellular region"/>
    <property type="evidence" value="ECO:0007669"/>
    <property type="project" value="UniProtKB-SubCell"/>
</dbReference>
<keyword evidence="9" id="KW-0282">Flagellum</keyword>
<keyword evidence="9" id="KW-0966">Cell projection</keyword>
<comment type="caution">
    <text evidence="9">The sequence shown here is derived from an EMBL/GenBank/DDBJ whole genome shotgun (WGS) entry which is preliminary data.</text>
</comment>
<gene>
    <name evidence="9" type="primary">flgK</name>
    <name evidence="9" type="ORF">KB874_05810</name>
</gene>
<evidence type="ECO:0000256" key="6">
    <source>
        <dbReference type="ARBA" id="ARBA00023143"/>
    </source>
</evidence>
<sequence length="482" mass="49275">MSLSGALSNALSGLTANARAAGLVSANIANASTESYGRRTLGLSSNGAGTTGGVRIDGVIRHVDAAILSDRRQSDAALANGDSLHAFVSRIETAVGDSEAPGSLANRVLAFENAMIAAAANPAATQRLESVAYSANALADTLRDLSGTVQQARTDADRSIAAQVTRLNDTLVRIGDVNTDIVAAQAGNGDTASLLDERQRLIDSIAEIVPVRIIQRDRGAIALYTTGGGVLLDGKPSVLEFSPTAAVSPHMILSGGPLSGLTLNGNPVTAPPAGMFGGGDLAAQFEIRDIAATGYQAQLDGIARDLVERLGPGGPDATLGATDPGLFTDLGGAFDPLNETGLAGRITLNALVAPGGGGSWRLRDGLNAAGLGDVGDGRLLQGIADALTASGLPASPALSPVSRSFADRAADFTAAVTGDRVRAESAKVYLTTRNTALSELELSTGVDTDQELQILMRIEQQYAANAEVMSTVDELLMRLLNI</sequence>
<evidence type="ECO:0000256" key="4">
    <source>
        <dbReference type="ARBA" id="ARBA00016244"/>
    </source>
</evidence>
<evidence type="ECO:0000259" key="7">
    <source>
        <dbReference type="Pfam" id="PF06429"/>
    </source>
</evidence>
<dbReference type="SUPFAM" id="SSF64518">
    <property type="entry name" value="Phase 1 flagellin"/>
    <property type="match status" value="1"/>
</dbReference>
<feature type="domain" description="Flagellar hook-associated protein FlgK helical" evidence="8">
    <location>
        <begin position="89"/>
        <end position="309"/>
    </location>
</feature>
<accession>A0A8J8B7K5</accession>
<evidence type="ECO:0000313" key="10">
    <source>
        <dbReference type="Proteomes" id="UP000681356"/>
    </source>
</evidence>
<keyword evidence="5" id="KW-0964">Secreted</keyword>
<proteinExistence type="inferred from homology"/>
<evidence type="ECO:0000313" key="9">
    <source>
        <dbReference type="EMBL" id="MBS0123645.1"/>
    </source>
</evidence>
<dbReference type="InterPro" id="IPR053927">
    <property type="entry name" value="FlgK_helical"/>
</dbReference>
<dbReference type="GO" id="GO:0005198">
    <property type="term" value="F:structural molecule activity"/>
    <property type="evidence" value="ECO:0007669"/>
    <property type="project" value="InterPro"/>
</dbReference>
<name>A0A8J8B7K5_9RHOB</name>
<protein>
    <recommendedName>
        <fullName evidence="4">Flagellar hook-associated protein 1</fullName>
    </recommendedName>
</protein>
<keyword evidence="6" id="KW-0975">Bacterial flagellum</keyword>